<evidence type="ECO:0000313" key="2">
    <source>
        <dbReference type="Proteomes" id="UP001335648"/>
    </source>
</evidence>
<reference evidence="1 2" key="1">
    <citation type="journal article" date="2023" name="Mol. Biol. Evol.">
        <title>Genomics of Secondarily Temperate Adaptation in the Only Non-Antarctic Icefish.</title>
        <authorList>
            <person name="Rivera-Colon A.G."/>
            <person name="Rayamajhi N."/>
            <person name="Minhas B.F."/>
            <person name="Madrigal G."/>
            <person name="Bilyk K.T."/>
            <person name="Yoon V."/>
            <person name="Hune M."/>
            <person name="Gregory S."/>
            <person name="Cheng C.H.C."/>
            <person name="Catchen J.M."/>
        </authorList>
    </citation>
    <scope>NUCLEOTIDE SEQUENCE [LARGE SCALE GENOMIC DNA]</scope>
    <source>
        <strain evidence="1">JC2023a</strain>
    </source>
</reference>
<sequence length="71" mass="7757">MAINNLVLIVEEKAMRKSLECFSGQQRSAASSESSSLFSASFFPFPALLGRRRRQECEGCSVLLFALLAGV</sequence>
<keyword evidence="2" id="KW-1185">Reference proteome</keyword>
<dbReference type="AlphaFoldDB" id="A0AAN8H0U5"/>
<comment type="caution">
    <text evidence="1">The sequence shown here is derived from an EMBL/GenBank/DDBJ whole genome shotgun (WGS) entry which is preliminary data.</text>
</comment>
<name>A0AAN8H0U5_9TELE</name>
<gene>
    <name evidence="1" type="ORF">CesoFtcFv8_008618</name>
</gene>
<dbReference type="Proteomes" id="UP001335648">
    <property type="component" value="Unassembled WGS sequence"/>
</dbReference>
<dbReference type="EMBL" id="JAULUE010002052">
    <property type="protein sequence ID" value="KAK5899104.1"/>
    <property type="molecule type" value="Genomic_DNA"/>
</dbReference>
<proteinExistence type="predicted"/>
<accession>A0AAN8H0U5</accession>
<protein>
    <submittedName>
        <fullName evidence="1">Uncharacterized protein</fullName>
    </submittedName>
</protein>
<evidence type="ECO:0000313" key="1">
    <source>
        <dbReference type="EMBL" id="KAK5899104.1"/>
    </source>
</evidence>
<organism evidence="1 2">
    <name type="scientific">Champsocephalus esox</name>
    <name type="common">pike icefish</name>
    <dbReference type="NCBI Taxonomy" id="159716"/>
    <lineage>
        <taxon>Eukaryota</taxon>
        <taxon>Metazoa</taxon>
        <taxon>Chordata</taxon>
        <taxon>Craniata</taxon>
        <taxon>Vertebrata</taxon>
        <taxon>Euteleostomi</taxon>
        <taxon>Actinopterygii</taxon>
        <taxon>Neopterygii</taxon>
        <taxon>Teleostei</taxon>
        <taxon>Neoteleostei</taxon>
        <taxon>Acanthomorphata</taxon>
        <taxon>Eupercaria</taxon>
        <taxon>Perciformes</taxon>
        <taxon>Notothenioidei</taxon>
        <taxon>Channichthyidae</taxon>
        <taxon>Champsocephalus</taxon>
    </lineage>
</organism>